<evidence type="ECO:0000256" key="7">
    <source>
        <dbReference type="ARBA" id="ARBA00022741"/>
    </source>
</evidence>
<dbReference type="EMBL" id="UGJE01000002">
    <property type="protein sequence ID" value="STQ85893.1"/>
    <property type="molecule type" value="Genomic_DNA"/>
</dbReference>
<evidence type="ECO:0000256" key="9">
    <source>
        <dbReference type="ARBA" id="ARBA00022917"/>
    </source>
</evidence>
<reference evidence="19 20" key="1">
    <citation type="journal article" date="2014" name="Genome Announc.">
        <title>Draft genome sequences of eight enterohepatic helicobacter species isolated from both laboratory and wild rodents.</title>
        <authorList>
            <person name="Sheh A."/>
            <person name="Shen Z."/>
            <person name="Fox J.G."/>
        </authorList>
    </citation>
    <scope>NUCLEOTIDE SEQUENCE [LARGE SCALE GENOMIC DNA]</scope>
    <source>
        <strain evidence="19 20">ST1</strain>
    </source>
</reference>
<dbReference type="EC" id="6.1.1.11" evidence="4 14"/>
<keyword evidence="8 16" id="KW-0067">ATP-binding</keyword>
<proteinExistence type="inferred from homology"/>
<evidence type="ECO:0000256" key="14">
    <source>
        <dbReference type="NCBIfam" id="TIGR00414"/>
    </source>
</evidence>
<evidence type="ECO:0000256" key="11">
    <source>
        <dbReference type="ARBA" id="ARBA00039158"/>
    </source>
</evidence>
<feature type="binding site" evidence="15">
    <location>
        <position position="287"/>
    </location>
    <ligand>
        <name>L-serine</name>
        <dbReference type="ChEBI" id="CHEBI:33384"/>
    </ligand>
</feature>
<dbReference type="RefSeq" id="WP_034558634.1">
    <property type="nucleotide sequence ID" value="NZ_FZML01000005.1"/>
</dbReference>
<evidence type="ECO:0000313" key="21">
    <source>
        <dbReference type="Proteomes" id="UP000255139"/>
    </source>
</evidence>
<comment type="catalytic activity">
    <reaction evidence="13">
        <text>tRNA(Ser) + L-serine + ATP = L-seryl-tRNA(Ser) + AMP + diphosphate + H(+)</text>
        <dbReference type="Rhea" id="RHEA:12292"/>
        <dbReference type="Rhea" id="RHEA-COMP:9669"/>
        <dbReference type="Rhea" id="RHEA-COMP:9703"/>
        <dbReference type="ChEBI" id="CHEBI:15378"/>
        <dbReference type="ChEBI" id="CHEBI:30616"/>
        <dbReference type="ChEBI" id="CHEBI:33019"/>
        <dbReference type="ChEBI" id="CHEBI:33384"/>
        <dbReference type="ChEBI" id="CHEBI:78442"/>
        <dbReference type="ChEBI" id="CHEBI:78533"/>
        <dbReference type="ChEBI" id="CHEBI:456215"/>
        <dbReference type="EC" id="6.1.1.11"/>
    </reaction>
</comment>
<sequence length="440" mass="49967">MIDTRILLNDFEFVANNLAKRGINKDILHNLKQKVDTHKKLKAQTERQRSKQNKLSKDFHLVNKSGNPQSIESFKKELQYLKESIKENKEILDSQVIDIEQMLLKIPNLIDENTPIGKDESCNIEIKKVLAPSKLDFIPKQHWELAKQNKWIDTEAGVKLAKSRFSVLRGMGAKLNQAIISYMLDFNAKNGFEICSVPIVVNERALIGTGQLPKFADDMFKLESFYDDEIDTEANQAKPKNSKNTSKGHNLYLISTSEIALTNLYQDTIIPKESLPIMLTSYTPCFRKEAGSARKDTRGIIRQHQFDKVELVAITTQQESKAIQQKMIENASKLLESLELPHRLVQLCSGDIGFSATNTVDIEVWLPGQNCYREISSISNCGDFQARRAKIRYKDRNNNILAHTLNGSSLAVGRTLVAIMENFQQSNGDINIPKVLEKYL</sequence>
<keyword evidence="7" id="KW-0547">Nucleotide-binding</keyword>
<dbReference type="PANTHER" id="PTHR43697">
    <property type="entry name" value="SERYL-TRNA SYNTHETASE"/>
    <property type="match status" value="1"/>
</dbReference>
<dbReference type="CDD" id="cd00770">
    <property type="entry name" value="SerRS_core"/>
    <property type="match status" value="1"/>
</dbReference>
<dbReference type="InterPro" id="IPR002314">
    <property type="entry name" value="aa-tRNA-synt_IIb"/>
</dbReference>
<gene>
    <name evidence="18" type="primary">serS</name>
    <name evidence="19" type="ORF">LS73_007195</name>
    <name evidence="18" type="ORF">NCTC12714_00682</name>
</gene>
<dbReference type="Gene3D" id="1.10.287.40">
    <property type="entry name" value="Serine-tRNA synthetase, tRNA binding domain"/>
    <property type="match status" value="1"/>
</dbReference>
<keyword evidence="6 18" id="KW-0436">Ligase</keyword>
<dbReference type="InterPro" id="IPR015866">
    <property type="entry name" value="Ser-tRNA-synth_1_N"/>
</dbReference>
<dbReference type="PANTHER" id="PTHR43697:SF1">
    <property type="entry name" value="SERINE--TRNA LIGASE"/>
    <property type="match status" value="1"/>
</dbReference>
<evidence type="ECO:0000256" key="10">
    <source>
        <dbReference type="ARBA" id="ARBA00023146"/>
    </source>
</evidence>
<comment type="subcellular location">
    <subcellularLocation>
        <location evidence="1">Cytoplasm</location>
    </subcellularLocation>
</comment>
<dbReference type="PRINTS" id="PR00981">
    <property type="entry name" value="TRNASYNTHSER"/>
</dbReference>
<dbReference type="STRING" id="216.LS73_07480"/>
<dbReference type="InterPro" id="IPR033729">
    <property type="entry name" value="SerRS_core"/>
</dbReference>
<evidence type="ECO:0000313" key="18">
    <source>
        <dbReference type="EMBL" id="STQ85893.1"/>
    </source>
</evidence>
<dbReference type="Gene3D" id="3.30.930.10">
    <property type="entry name" value="Bira Bifunctional Protein, Domain 2"/>
    <property type="match status" value="1"/>
</dbReference>
<keyword evidence="5" id="KW-0963">Cytoplasm</keyword>
<feature type="binding site" evidence="16">
    <location>
        <begin position="287"/>
        <end position="289"/>
    </location>
    <ligand>
        <name>ATP</name>
        <dbReference type="ChEBI" id="CHEBI:30616"/>
    </ligand>
</feature>
<dbReference type="Proteomes" id="UP000255139">
    <property type="component" value="Unassembled WGS sequence"/>
</dbReference>
<dbReference type="InterPro" id="IPR002317">
    <property type="entry name" value="Ser-tRNA-ligase_type_1"/>
</dbReference>
<evidence type="ECO:0000256" key="15">
    <source>
        <dbReference type="PIRSR" id="PIRSR001529-1"/>
    </source>
</evidence>
<feature type="binding site" evidence="15">
    <location>
        <position position="310"/>
    </location>
    <ligand>
        <name>L-serine</name>
        <dbReference type="ChEBI" id="CHEBI:33384"/>
    </ligand>
</feature>
<dbReference type="SUPFAM" id="SSF46589">
    <property type="entry name" value="tRNA-binding arm"/>
    <property type="match status" value="1"/>
</dbReference>
<dbReference type="GO" id="GO:0005737">
    <property type="term" value="C:cytoplasm"/>
    <property type="evidence" value="ECO:0007669"/>
    <property type="project" value="UniProtKB-SubCell"/>
</dbReference>
<evidence type="ECO:0000256" key="3">
    <source>
        <dbReference type="ARBA" id="ARBA00010728"/>
    </source>
</evidence>
<feature type="binding site" evidence="15">
    <location>
        <position position="256"/>
    </location>
    <ligand>
        <name>L-serine</name>
        <dbReference type="ChEBI" id="CHEBI:33384"/>
    </ligand>
</feature>
<accession>A0A099TZZ8</accession>
<dbReference type="PROSITE" id="PS50862">
    <property type="entry name" value="AA_TRNA_LIGASE_II"/>
    <property type="match status" value="1"/>
</dbReference>
<protein>
    <recommendedName>
        <fullName evidence="11 14">Serine--tRNA ligase</fullName>
        <ecNumber evidence="4 14">6.1.1.11</ecNumber>
    </recommendedName>
</protein>
<comment type="similarity">
    <text evidence="3">Belongs to the class-II aminoacyl-tRNA synthetase family. Type-1 seryl-tRNA synthetase subfamily.</text>
</comment>
<dbReference type="GO" id="GO:0006434">
    <property type="term" value="P:seryl-tRNA aminoacylation"/>
    <property type="evidence" value="ECO:0007669"/>
    <property type="project" value="UniProtKB-UniRule"/>
</dbReference>
<comment type="pathway">
    <text evidence="2">Aminoacyl-tRNA biosynthesis; selenocysteinyl-tRNA(Sec) biosynthesis; L-seryl-tRNA(Sec) from L-serine and tRNA(Sec): step 1/1.</text>
</comment>
<dbReference type="NCBIfam" id="TIGR00414">
    <property type="entry name" value="serS"/>
    <property type="match status" value="1"/>
</dbReference>
<evidence type="ECO:0000256" key="2">
    <source>
        <dbReference type="ARBA" id="ARBA00005045"/>
    </source>
</evidence>
<dbReference type="Pfam" id="PF00587">
    <property type="entry name" value="tRNA-synt_2b"/>
    <property type="match status" value="1"/>
</dbReference>
<feature type="domain" description="Aminoacyl-transfer RNA synthetases class-II family profile" evidence="17">
    <location>
        <begin position="172"/>
        <end position="433"/>
    </location>
</feature>
<dbReference type="PIRSF" id="PIRSF001529">
    <property type="entry name" value="Ser-tRNA-synth_IIa"/>
    <property type="match status" value="1"/>
</dbReference>
<evidence type="ECO:0000313" key="20">
    <source>
        <dbReference type="Proteomes" id="UP000029922"/>
    </source>
</evidence>
<evidence type="ECO:0000259" key="17">
    <source>
        <dbReference type="PROSITE" id="PS50862"/>
    </source>
</evidence>
<comment type="catalytic activity">
    <reaction evidence="12">
        <text>tRNA(Sec) + L-serine + ATP = L-seryl-tRNA(Sec) + AMP + diphosphate + H(+)</text>
        <dbReference type="Rhea" id="RHEA:42580"/>
        <dbReference type="Rhea" id="RHEA-COMP:9742"/>
        <dbReference type="Rhea" id="RHEA-COMP:10128"/>
        <dbReference type="ChEBI" id="CHEBI:15378"/>
        <dbReference type="ChEBI" id="CHEBI:30616"/>
        <dbReference type="ChEBI" id="CHEBI:33019"/>
        <dbReference type="ChEBI" id="CHEBI:33384"/>
        <dbReference type="ChEBI" id="CHEBI:78442"/>
        <dbReference type="ChEBI" id="CHEBI:78533"/>
        <dbReference type="ChEBI" id="CHEBI:456215"/>
        <dbReference type="EC" id="6.1.1.11"/>
    </reaction>
</comment>
<evidence type="ECO:0000313" key="19">
    <source>
        <dbReference type="EMBL" id="TLD99556.1"/>
    </source>
</evidence>
<evidence type="ECO:0000256" key="13">
    <source>
        <dbReference type="ARBA" id="ARBA00048823"/>
    </source>
</evidence>
<keyword evidence="9" id="KW-0648">Protein biosynthesis</keyword>
<keyword evidence="21" id="KW-1185">Reference proteome</keyword>
<dbReference type="EMBL" id="JRPD02000017">
    <property type="protein sequence ID" value="TLD99556.1"/>
    <property type="molecule type" value="Genomic_DNA"/>
</dbReference>
<evidence type="ECO:0000256" key="1">
    <source>
        <dbReference type="ARBA" id="ARBA00004496"/>
    </source>
</evidence>
<dbReference type="GO" id="GO:0004828">
    <property type="term" value="F:serine-tRNA ligase activity"/>
    <property type="evidence" value="ECO:0007669"/>
    <property type="project" value="UniProtKB-UniRule"/>
</dbReference>
<dbReference type="InterPro" id="IPR042103">
    <property type="entry name" value="SerRS_1_N_sf"/>
</dbReference>
<dbReference type="SUPFAM" id="SSF55681">
    <property type="entry name" value="Class II aaRS and biotin synthetases"/>
    <property type="match status" value="1"/>
</dbReference>
<organism evidence="18 21">
    <name type="scientific">Helicobacter muridarum</name>
    <dbReference type="NCBI Taxonomy" id="216"/>
    <lineage>
        <taxon>Bacteria</taxon>
        <taxon>Pseudomonadati</taxon>
        <taxon>Campylobacterota</taxon>
        <taxon>Epsilonproteobacteria</taxon>
        <taxon>Campylobacterales</taxon>
        <taxon>Helicobacteraceae</taxon>
        <taxon>Helicobacter</taxon>
    </lineage>
</organism>
<dbReference type="GO" id="GO:0005524">
    <property type="term" value="F:ATP binding"/>
    <property type="evidence" value="ECO:0007669"/>
    <property type="project" value="UniProtKB-KW"/>
</dbReference>
<dbReference type="AlphaFoldDB" id="A0A099TZZ8"/>
<dbReference type="Pfam" id="PF02403">
    <property type="entry name" value="Seryl_tRNA_N"/>
    <property type="match status" value="1"/>
</dbReference>
<feature type="binding site" evidence="15">
    <location>
        <position position="406"/>
    </location>
    <ligand>
        <name>L-serine</name>
        <dbReference type="ChEBI" id="CHEBI:33384"/>
    </ligand>
</feature>
<feature type="binding site" evidence="16">
    <location>
        <begin position="374"/>
        <end position="377"/>
    </location>
    <ligand>
        <name>ATP</name>
        <dbReference type="ChEBI" id="CHEBI:30616"/>
    </ligand>
</feature>
<name>A0A099TZZ8_9HELI</name>
<evidence type="ECO:0000256" key="16">
    <source>
        <dbReference type="PIRSR" id="PIRSR001529-2"/>
    </source>
</evidence>
<evidence type="ECO:0000256" key="6">
    <source>
        <dbReference type="ARBA" id="ARBA00022598"/>
    </source>
</evidence>
<dbReference type="Proteomes" id="UP000029922">
    <property type="component" value="Unassembled WGS sequence"/>
</dbReference>
<keyword evidence="10 18" id="KW-0030">Aminoacyl-tRNA synthetase</keyword>
<dbReference type="InterPro" id="IPR006195">
    <property type="entry name" value="aa-tRNA-synth_II"/>
</dbReference>
<dbReference type="OrthoDB" id="9804647at2"/>
<evidence type="ECO:0000256" key="5">
    <source>
        <dbReference type="ARBA" id="ARBA00022490"/>
    </source>
</evidence>
<evidence type="ECO:0000256" key="12">
    <source>
        <dbReference type="ARBA" id="ARBA00047929"/>
    </source>
</evidence>
<dbReference type="InterPro" id="IPR045864">
    <property type="entry name" value="aa-tRNA-synth_II/BPL/LPL"/>
</dbReference>
<reference evidence="18 21" key="2">
    <citation type="submission" date="2018-06" db="EMBL/GenBank/DDBJ databases">
        <authorList>
            <consortium name="Pathogen Informatics"/>
            <person name="Doyle S."/>
        </authorList>
    </citation>
    <scope>NUCLEOTIDE SEQUENCE [LARGE SCALE GENOMIC DNA]</scope>
    <source>
        <strain evidence="18 21">NCTC12714</strain>
    </source>
</reference>
<evidence type="ECO:0000256" key="4">
    <source>
        <dbReference type="ARBA" id="ARBA00012840"/>
    </source>
</evidence>
<dbReference type="InterPro" id="IPR010978">
    <property type="entry name" value="tRNA-bd_arm"/>
</dbReference>
<evidence type="ECO:0000256" key="8">
    <source>
        <dbReference type="ARBA" id="ARBA00022840"/>
    </source>
</evidence>